<proteinExistence type="predicted"/>
<dbReference type="EMBL" id="BARW01021268">
    <property type="protein sequence ID" value="GAJ01039.1"/>
    <property type="molecule type" value="Genomic_DNA"/>
</dbReference>
<dbReference type="InterPro" id="IPR050250">
    <property type="entry name" value="Macrolide_Exporter_MacB"/>
</dbReference>
<dbReference type="GO" id="GO:0022857">
    <property type="term" value="F:transmembrane transporter activity"/>
    <property type="evidence" value="ECO:0007669"/>
    <property type="project" value="TreeGrafter"/>
</dbReference>
<evidence type="ECO:0000256" key="1">
    <source>
        <dbReference type="SAM" id="Phobius"/>
    </source>
</evidence>
<evidence type="ECO:0000313" key="3">
    <source>
        <dbReference type="EMBL" id="GAJ01039.1"/>
    </source>
</evidence>
<keyword evidence="1" id="KW-0472">Membrane</keyword>
<dbReference type="InterPro" id="IPR025857">
    <property type="entry name" value="MacB_PCD"/>
</dbReference>
<feature type="domain" description="MacB-like periplasmic core" evidence="2">
    <location>
        <begin position="21"/>
        <end position="161"/>
    </location>
</feature>
<keyword evidence="1" id="KW-0812">Transmembrane</keyword>
<feature type="transmembrane region" description="Helical" evidence="1">
    <location>
        <begin position="21"/>
        <end position="43"/>
    </location>
</feature>
<organism evidence="3">
    <name type="scientific">marine sediment metagenome</name>
    <dbReference type="NCBI Taxonomy" id="412755"/>
    <lineage>
        <taxon>unclassified sequences</taxon>
        <taxon>metagenomes</taxon>
        <taxon>ecological metagenomes</taxon>
    </lineage>
</organism>
<dbReference type="PANTHER" id="PTHR30572:SF4">
    <property type="entry name" value="ABC TRANSPORTER PERMEASE YTRF"/>
    <property type="match status" value="1"/>
</dbReference>
<sequence>MRLSEIIRQAFADLKAHRLRSTLTLFGIIWGIMAIMILLGWGFGFRDYMFEGMHKIGKDLVVFMPGHTSIGVGGYKTGRPIVPEIKDIEAIQIQCPSVGKISPQMTRWYQVKAETESRRYNIRGVLPVAKKMSNWQVAKGRFITENDVKNRRRFAFIGNNVR</sequence>
<name>X1T711_9ZZZZ</name>
<gene>
    <name evidence="3" type="ORF">S12H4_35766</name>
</gene>
<keyword evidence="1" id="KW-1133">Transmembrane helix</keyword>
<dbReference type="PANTHER" id="PTHR30572">
    <property type="entry name" value="MEMBRANE COMPONENT OF TRANSPORTER-RELATED"/>
    <property type="match status" value="1"/>
</dbReference>
<dbReference type="AlphaFoldDB" id="X1T711"/>
<protein>
    <recommendedName>
        <fullName evidence="2">MacB-like periplasmic core domain-containing protein</fullName>
    </recommendedName>
</protein>
<accession>X1T711</accession>
<dbReference type="Pfam" id="PF12704">
    <property type="entry name" value="MacB_PCD"/>
    <property type="match status" value="1"/>
</dbReference>
<evidence type="ECO:0000259" key="2">
    <source>
        <dbReference type="Pfam" id="PF12704"/>
    </source>
</evidence>
<comment type="caution">
    <text evidence="3">The sequence shown here is derived from an EMBL/GenBank/DDBJ whole genome shotgun (WGS) entry which is preliminary data.</text>
</comment>
<dbReference type="GO" id="GO:0005886">
    <property type="term" value="C:plasma membrane"/>
    <property type="evidence" value="ECO:0007669"/>
    <property type="project" value="TreeGrafter"/>
</dbReference>
<reference evidence="3" key="1">
    <citation type="journal article" date="2014" name="Front. Microbiol.">
        <title>High frequency of phylogenetically diverse reductive dehalogenase-homologous genes in deep subseafloor sedimentary metagenomes.</title>
        <authorList>
            <person name="Kawai M."/>
            <person name="Futagami T."/>
            <person name="Toyoda A."/>
            <person name="Takaki Y."/>
            <person name="Nishi S."/>
            <person name="Hori S."/>
            <person name="Arai W."/>
            <person name="Tsubouchi T."/>
            <person name="Morono Y."/>
            <person name="Uchiyama I."/>
            <person name="Ito T."/>
            <person name="Fujiyama A."/>
            <person name="Inagaki F."/>
            <person name="Takami H."/>
        </authorList>
    </citation>
    <scope>NUCLEOTIDE SEQUENCE</scope>
    <source>
        <strain evidence="3">Expedition CK06-06</strain>
    </source>
</reference>
<feature type="non-terminal residue" evidence="3">
    <location>
        <position position="162"/>
    </location>
</feature>